<comment type="caution">
    <text evidence="7">The sequence shown here is derived from an EMBL/GenBank/DDBJ whole genome shotgun (WGS) entry which is preliminary data.</text>
</comment>
<evidence type="ECO:0000256" key="5">
    <source>
        <dbReference type="ARBA" id="ARBA00023306"/>
    </source>
</evidence>
<keyword evidence="3" id="KW-0235">DNA replication</keyword>
<dbReference type="Proteomes" id="UP000620124">
    <property type="component" value="Unassembled WGS sequence"/>
</dbReference>
<dbReference type="GO" id="GO:0031261">
    <property type="term" value="C:DNA replication preinitiation complex"/>
    <property type="evidence" value="ECO:0007669"/>
    <property type="project" value="TreeGrafter"/>
</dbReference>
<protein>
    <submittedName>
        <fullName evidence="7">Cell division control protein 45</fullName>
    </submittedName>
</protein>
<comment type="subcellular location">
    <subcellularLocation>
        <location evidence="1">Nucleus</location>
    </subcellularLocation>
</comment>
<keyword evidence="5" id="KW-0131">Cell cycle</keyword>
<dbReference type="PANTHER" id="PTHR10507:SF0">
    <property type="entry name" value="CELL DIVISION CONTROL PROTEIN 45 HOMOLOG"/>
    <property type="match status" value="1"/>
</dbReference>
<dbReference type="GO" id="GO:0000727">
    <property type="term" value="P:double-strand break repair via break-induced replication"/>
    <property type="evidence" value="ECO:0007669"/>
    <property type="project" value="TreeGrafter"/>
</dbReference>
<feature type="region of interest" description="Disordered" evidence="6">
    <location>
        <begin position="163"/>
        <end position="234"/>
    </location>
</feature>
<keyword evidence="7" id="KW-0132">Cell division</keyword>
<dbReference type="AlphaFoldDB" id="A0A8H6XDY7"/>
<dbReference type="GO" id="GO:0006270">
    <property type="term" value="P:DNA replication initiation"/>
    <property type="evidence" value="ECO:0007669"/>
    <property type="project" value="InterPro"/>
</dbReference>
<gene>
    <name evidence="7" type="ORF">MVEN_02095700</name>
</gene>
<feature type="compositionally biased region" description="Acidic residues" evidence="6">
    <location>
        <begin position="171"/>
        <end position="197"/>
    </location>
</feature>
<organism evidence="7 8">
    <name type="scientific">Mycena venus</name>
    <dbReference type="NCBI Taxonomy" id="2733690"/>
    <lineage>
        <taxon>Eukaryota</taxon>
        <taxon>Fungi</taxon>
        <taxon>Dikarya</taxon>
        <taxon>Basidiomycota</taxon>
        <taxon>Agaricomycotina</taxon>
        <taxon>Agaricomycetes</taxon>
        <taxon>Agaricomycetidae</taxon>
        <taxon>Agaricales</taxon>
        <taxon>Marasmiineae</taxon>
        <taxon>Mycenaceae</taxon>
        <taxon>Mycena</taxon>
    </lineage>
</organism>
<evidence type="ECO:0000256" key="2">
    <source>
        <dbReference type="ARBA" id="ARBA00010727"/>
    </source>
</evidence>
<keyword evidence="4" id="KW-0539">Nucleus</keyword>
<dbReference type="GO" id="GO:0051301">
    <property type="term" value="P:cell division"/>
    <property type="evidence" value="ECO:0007669"/>
    <property type="project" value="UniProtKB-KW"/>
</dbReference>
<evidence type="ECO:0000256" key="6">
    <source>
        <dbReference type="SAM" id="MobiDB-lite"/>
    </source>
</evidence>
<keyword evidence="8" id="KW-1185">Reference proteome</keyword>
<evidence type="ECO:0000256" key="4">
    <source>
        <dbReference type="ARBA" id="ARBA00023242"/>
    </source>
</evidence>
<comment type="similarity">
    <text evidence="2">Belongs to the CDC45 family.</text>
</comment>
<name>A0A8H6XDY7_9AGAR</name>
<evidence type="ECO:0000313" key="7">
    <source>
        <dbReference type="EMBL" id="KAF7338690.1"/>
    </source>
</evidence>
<reference evidence="7" key="1">
    <citation type="submission" date="2020-05" db="EMBL/GenBank/DDBJ databases">
        <title>Mycena genomes resolve the evolution of fungal bioluminescence.</title>
        <authorList>
            <person name="Tsai I.J."/>
        </authorList>
    </citation>
    <scope>NUCLEOTIDE SEQUENCE</scope>
    <source>
        <strain evidence="7">CCC161011</strain>
    </source>
</reference>
<dbReference type="PANTHER" id="PTHR10507">
    <property type="entry name" value="CDC45-RELATED PROTEIN"/>
    <property type="match status" value="1"/>
</dbReference>
<dbReference type="Pfam" id="PF02724">
    <property type="entry name" value="CDC45"/>
    <property type="match status" value="1"/>
</dbReference>
<proteinExistence type="inferred from homology"/>
<feature type="compositionally biased region" description="Basic and acidic residues" evidence="6">
    <location>
        <begin position="206"/>
        <end position="234"/>
    </location>
</feature>
<evidence type="ECO:0000313" key="8">
    <source>
        <dbReference type="Proteomes" id="UP000620124"/>
    </source>
</evidence>
<feature type="region of interest" description="Disordered" evidence="6">
    <location>
        <begin position="475"/>
        <end position="505"/>
    </location>
</feature>
<accession>A0A8H6XDY7</accession>
<dbReference type="EMBL" id="JACAZI010000021">
    <property type="protein sequence ID" value="KAF7338690.1"/>
    <property type="molecule type" value="Genomic_DNA"/>
</dbReference>
<dbReference type="GO" id="GO:0003682">
    <property type="term" value="F:chromatin binding"/>
    <property type="evidence" value="ECO:0007669"/>
    <property type="project" value="TreeGrafter"/>
</dbReference>
<dbReference type="GO" id="GO:1902977">
    <property type="term" value="P:mitotic DNA replication preinitiation complex assembly"/>
    <property type="evidence" value="ECO:0007669"/>
    <property type="project" value="TreeGrafter"/>
</dbReference>
<dbReference type="GO" id="GO:0003697">
    <property type="term" value="F:single-stranded DNA binding"/>
    <property type="evidence" value="ECO:0007669"/>
    <property type="project" value="TreeGrafter"/>
</dbReference>
<dbReference type="OrthoDB" id="10258882at2759"/>
<dbReference type="InterPro" id="IPR003874">
    <property type="entry name" value="CDC45"/>
</dbReference>
<evidence type="ECO:0000256" key="3">
    <source>
        <dbReference type="ARBA" id="ARBA00022705"/>
    </source>
</evidence>
<evidence type="ECO:0000256" key="1">
    <source>
        <dbReference type="ARBA" id="ARBA00004123"/>
    </source>
</evidence>
<sequence length="722" mass="80893">MVFLPLPEQASASRPSYAEAYANILKAHRQSPLTSAASVIILVAPDVDALCAARMLADLFKQDDVMYRIIPVSGVSELEKVRDELVMVSELHTLILLNMGGILDLPSEEWFGGFSTQMSVHVIDSARPQNLSSLFGGGEAGDRIVVWDDGSADKLDEERKAWEALTYEPLPDSDDDSSDSEDEEERPRDDDDDEQEYEQNAGKRRSLGEGDRTPGKRQRVDKERPRRMTRDEHEIYSARLEKHYMGGTWHGQSAAGTIYVLATILERVDNELLWLAILGLTFQYTTSRISRDTYDTYHSAYRDEVFRLNPQPPAGENAMISLNPDDLSVRATEELRFMLFRHWTLYDAMLHSSYVAGKLGIWKERGRKKLTGLLAKMGFSILQTQQPYSHMDMDLKKTLVQKLNDIAPEYGLIELTYPSFMRCFGYRSQPLSAADAVEGVSALLDVAEGIKLEVEVEGARNGGEWFGGGKVWEAANTSRDSSRRKREERENIPPGGQGHNAGAPKIKAIGEGGEEVGDEDGSKDVQWWVKNFLDCVRFSQRVSQDTSSHVSFSLRFPSIVKLRDALTLSMTVHRKIIDQGTSIIDKQDIRTMRNHRVVVITQGPHLALFSHPGALSRLALWLVEALRDRLPGTNVSARSKRKSLPFVVACLNESTQSYLVVGVMAALDFGDVRKNEFGLAFLDAKERCNARTRHGSFDTSVLEINQEDLKVFLETLCEGPDA</sequence>
<dbReference type="GO" id="GO:0003688">
    <property type="term" value="F:DNA replication origin binding"/>
    <property type="evidence" value="ECO:0007669"/>
    <property type="project" value="TreeGrafter"/>
</dbReference>